<evidence type="ECO:0000256" key="2">
    <source>
        <dbReference type="ARBA" id="ARBA00006706"/>
    </source>
</evidence>
<evidence type="ECO:0000313" key="8">
    <source>
        <dbReference type="Proteomes" id="UP000184480"/>
    </source>
</evidence>
<reference evidence="8" key="1">
    <citation type="submission" date="2016-11" db="EMBL/GenBank/DDBJ databases">
        <authorList>
            <person name="Varghese N."/>
            <person name="Submissions S."/>
        </authorList>
    </citation>
    <scope>NUCLEOTIDE SEQUENCE [LARGE SCALE GENOMIC DNA]</scope>
    <source>
        <strain evidence="8">DSM 27370</strain>
    </source>
</reference>
<dbReference type="PROSITE" id="PS00444">
    <property type="entry name" value="POLYPRENYL_SYNTHASE_2"/>
    <property type="match status" value="1"/>
</dbReference>
<dbReference type="InterPro" id="IPR033749">
    <property type="entry name" value="Polyprenyl_synt_CS"/>
</dbReference>
<evidence type="ECO:0000256" key="6">
    <source>
        <dbReference type="RuleBase" id="RU004466"/>
    </source>
</evidence>
<dbReference type="SUPFAM" id="SSF48576">
    <property type="entry name" value="Terpenoid synthases"/>
    <property type="match status" value="1"/>
</dbReference>
<dbReference type="PROSITE" id="PS00723">
    <property type="entry name" value="POLYPRENYL_SYNTHASE_1"/>
    <property type="match status" value="1"/>
</dbReference>
<dbReference type="GO" id="GO:0004659">
    <property type="term" value="F:prenyltransferase activity"/>
    <property type="evidence" value="ECO:0007669"/>
    <property type="project" value="InterPro"/>
</dbReference>
<evidence type="ECO:0000256" key="1">
    <source>
        <dbReference type="ARBA" id="ARBA00001946"/>
    </source>
</evidence>
<dbReference type="Proteomes" id="UP000184480">
    <property type="component" value="Unassembled WGS sequence"/>
</dbReference>
<dbReference type="Pfam" id="PF00348">
    <property type="entry name" value="polyprenyl_synt"/>
    <property type="match status" value="1"/>
</dbReference>
<dbReference type="RefSeq" id="WP_062183767.1">
    <property type="nucleotide sequence ID" value="NZ_BBXL01000023.1"/>
</dbReference>
<dbReference type="GO" id="GO:0046872">
    <property type="term" value="F:metal ion binding"/>
    <property type="evidence" value="ECO:0007669"/>
    <property type="project" value="UniProtKB-KW"/>
</dbReference>
<comment type="cofactor">
    <cofactor evidence="1">
        <name>Mg(2+)</name>
        <dbReference type="ChEBI" id="CHEBI:18420"/>
    </cofactor>
</comment>
<keyword evidence="8" id="KW-1185">Reference proteome</keyword>
<keyword evidence="3 6" id="KW-0808">Transferase</keyword>
<dbReference type="PANTHER" id="PTHR12001">
    <property type="entry name" value="GERANYLGERANYL PYROPHOSPHATE SYNTHASE"/>
    <property type="match status" value="1"/>
</dbReference>
<organism evidence="7 8">
    <name type="scientific">Dysgonomonas macrotermitis</name>
    <dbReference type="NCBI Taxonomy" id="1346286"/>
    <lineage>
        <taxon>Bacteria</taxon>
        <taxon>Pseudomonadati</taxon>
        <taxon>Bacteroidota</taxon>
        <taxon>Bacteroidia</taxon>
        <taxon>Bacteroidales</taxon>
        <taxon>Dysgonomonadaceae</taxon>
        <taxon>Dysgonomonas</taxon>
    </lineage>
</organism>
<proteinExistence type="inferred from homology"/>
<dbReference type="Gene3D" id="1.10.600.10">
    <property type="entry name" value="Farnesyl Diphosphate Synthase"/>
    <property type="match status" value="1"/>
</dbReference>
<name>A0A1M5CM72_9BACT</name>
<accession>A0A1M5CM72</accession>
<dbReference type="CDD" id="cd00685">
    <property type="entry name" value="Trans_IPPS_HT"/>
    <property type="match status" value="1"/>
</dbReference>
<dbReference type="AlphaFoldDB" id="A0A1M5CM72"/>
<dbReference type="InterPro" id="IPR000092">
    <property type="entry name" value="Polyprenyl_synt"/>
</dbReference>
<protein>
    <submittedName>
        <fullName evidence="7">Octaprenyl-diphosphate synthase</fullName>
    </submittedName>
</protein>
<evidence type="ECO:0000256" key="3">
    <source>
        <dbReference type="ARBA" id="ARBA00022679"/>
    </source>
</evidence>
<dbReference type="PANTHER" id="PTHR12001:SF69">
    <property type="entry name" value="ALL TRANS-POLYPRENYL-DIPHOSPHATE SYNTHASE PDSS1"/>
    <property type="match status" value="1"/>
</dbReference>
<dbReference type="SFLD" id="SFLDS00005">
    <property type="entry name" value="Isoprenoid_Synthase_Type_I"/>
    <property type="match status" value="1"/>
</dbReference>
<evidence type="ECO:0000313" key="7">
    <source>
        <dbReference type="EMBL" id="SHF55801.1"/>
    </source>
</evidence>
<evidence type="ECO:0000256" key="5">
    <source>
        <dbReference type="ARBA" id="ARBA00022842"/>
    </source>
</evidence>
<dbReference type="EMBL" id="FQUC01000007">
    <property type="protein sequence ID" value="SHF55801.1"/>
    <property type="molecule type" value="Genomic_DNA"/>
</dbReference>
<sequence>MDKKLLIAKPIASELERFNVYFKESISSDNGRIQAIIDYIMRSDGKHIRPILLLLAAKACGEINETAYHSAVTVELLHTASLIHDDVVDESLLRRGKPSVNAIYDNKMAVLAGDYFLSTALIKSVLTGNMEIISSISGLGRSLAEGELNQLSLAKEIILDEKEYFEVIKKKTASLLAICMRIGALSAGADQKTVDKFECLGESLGICFQLRDDIFDYFSDNVGKPTGNDIREGKVTLPLLFALKNADKASSQKMIDIISKADFSNEKVALLIDFAKNNGGIDYAYDKIDYYKKQALDIIDTLYDDEVKVSLLHTVDYVVERVY</sequence>
<dbReference type="InterPro" id="IPR008949">
    <property type="entry name" value="Isoprenoid_synthase_dom_sf"/>
</dbReference>
<dbReference type="STRING" id="1346286.SAMN05444362_107215"/>
<dbReference type="GO" id="GO:0008299">
    <property type="term" value="P:isoprenoid biosynthetic process"/>
    <property type="evidence" value="ECO:0007669"/>
    <property type="project" value="InterPro"/>
</dbReference>
<dbReference type="OrthoDB" id="9805316at2"/>
<keyword evidence="5" id="KW-0460">Magnesium</keyword>
<comment type="similarity">
    <text evidence="2 6">Belongs to the FPP/GGPP synthase family.</text>
</comment>
<evidence type="ECO:0000256" key="4">
    <source>
        <dbReference type="ARBA" id="ARBA00022723"/>
    </source>
</evidence>
<gene>
    <name evidence="7" type="ORF">SAMN05444362_107215</name>
</gene>
<keyword evidence="4" id="KW-0479">Metal-binding</keyword>